<organism evidence="2 3">
    <name type="scientific">Elysia marginata</name>
    <dbReference type="NCBI Taxonomy" id="1093978"/>
    <lineage>
        <taxon>Eukaryota</taxon>
        <taxon>Metazoa</taxon>
        <taxon>Spiralia</taxon>
        <taxon>Lophotrochozoa</taxon>
        <taxon>Mollusca</taxon>
        <taxon>Gastropoda</taxon>
        <taxon>Heterobranchia</taxon>
        <taxon>Euthyneura</taxon>
        <taxon>Panpulmonata</taxon>
        <taxon>Sacoglossa</taxon>
        <taxon>Placobranchoidea</taxon>
        <taxon>Plakobranchidae</taxon>
        <taxon>Elysia</taxon>
    </lineage>
</organism>
<name>A0AAV4GDX6_9GAST</name>
<gene>
    <name evidence="2" type="ORF">ElyMa_005981900</name>
</gene>
<feature type="compositionally biased region" description="Acidic residues" evidence="1">
    <location>
        <begin position="62"/>
        <end position="77"/>
    </location>
</feature>
<comment type="caution">
    <text evidence="2">The sequence shown here is derived from an EMBL/GenBank/DDBJ whole genome shotgun (WGS) entry which is preliminary data.</text>
</comment>
<dbReference type="AlphaFoldDB" id="A0AAV4GDX6"/>
<feature type="region of interest" description="Disordered" evidence="1">
    <location>
        <begin position="57"/>
        <end position="77"/>
    </location>
</feature>
<evidence type="ECO:0000256" key="1">
    <source>
        <dbReference type="SAM" id="MobiDB-lite"/>
    </source>
</evidence>
<keyword evidence="3" id="KW-1185">Reference proteome</keyword>
<sequence length="77" mass="8564">MQFGCGFAKPGATCNPTPAWMVHLIHCRSLAGRETEQGRVRREGYLLVIILVNFLNSHNEDGGDEDDDDDDDDDNLS</sequence>
<accession>A0AAV4GDX6</accession>
<reference evidence="2 3" key="1">
    <citation type="journal article" date="2021" name="Elife">
        <title>Chloroplast acquisition without the gene transfer in kleptoplastic sea slugs, Plakobranchus ocellatus.</title>
        <authorList>
            <person name="Maeda T."/>
            <person name="Takahashi S."/>
            <person name="Yoshida T."/>
            <person name="Shimamura S."/>
            <person name="Takaki Y."/>
            <person name="Nagai Y."/>
            <person name="Toyoda A."/>
            <person name="Suzuki Y."/>
            <person name="Arimoto A."/>
            <person name="Ishii H."/>
            <person name="Satoh N."/>
            <person name="Nishiyama T."/>
            <person name="Hasebe M."/>
            <person name="Maruyama T."/>
            <person name="Minagawa J."/>
            <person name="Obokata J."/>
            <person name="Shigenobu S."/>
        </authorList>
    </citation>
    <scope>NUCLEOTIDE SEQUENCE [LARGE SCALE GENOMIC DNA]</scope>
</reference>
<proteinExistence type="predicted"/>
<protein>
    <submittedName>
        <fullName evidence="2">Uncharacterized protein</fullName>
    </submittedName>
</protein>
<dbReference type="Proteomes" id="UP000762676">
    <property type="component" value="Unassembled WGS sequence"/>
</dbReference>
<evidence type="ECO:0000313" key="3">
    <source>
        <dbReference type="Proteomes" id="UP000762676"/>
    </source>
</evidence>
<dbReference type="EMBL" id="BMAT01012023">
    <property type="protein sequence ID" value="GFR83704.1"/>
    <property type="molecule type" value="Genomic_DNA"/>
</dbReference>
<evidence type="ECO:0000313" key="2">
    <source>
        <dbReference type="EMBL" id="GFR83704.1"/>
    </source>
</evidence>